<sequence length="228" mass="26415">MNKSHLIKYLLISPNLPVGGFCYSEGMESYLHNKNLKDSNSVKELIISELTIGQIRLDAKLLLDFFDIFNEINDGKNLKSNLQKLLSLDKWILSSKDSVEMREQQTQMAKSLFDLIKEFGFEYPYAKNKKISWPLAWSWACYCFEIAKLEMVENFFYTWSANQLSAALRILPIGSTKTQLIQRDLLAIISKVSEEIMDKKIDDIYFGNIGLAMAQQNHNDLYTKLFRN</sequence>
<dbReference type="PANTHER" id="PTHR33620:SF1">
    <property type="entry name" value="UREASE ACCESSORY PROTEIN F"/>
    <property type="match status" value="1"/>
</dbReference>
<reference evidence="5" key="1">
    <citation type="journal article" date="2014" name="Sci. Data">
        <title>Genomes of diverse isolates of the marine cyanobacterium Prochlorococcus.</title>
        <authorList>
            <person name="Biller S."/>
            <person name="Berube P."/>
            <person name="Thompson J."/>
            <person name="Kelly L."/>
            <person name="Roggensack S."/>
            <person name="Awad L."/>
            <person name="Roache-Johnson K."/>
            <person name="Ding H."/>
            <person name="Giovannoni S.J."/>
            <person name="Moore L.R."/>
            <person name="Chisholm S.W."/>
        </authorList>
    </citation>
    <scope>NUCLEOTIDE SEQUENCE [LARGE SCALE GENOMIC DNA]</scope>
</reference>
<dbReference type="InterPro" id="IPR038277">
    <property type="entry name" value="UreF_sf"/>
</dbReference>
<protein>
    <recommendedName>
        <fullName evidence="3">Urease accessory protein UreF</fullName>
    </recommendedName>
</protein>
<evidence type="ECO:0000256" key="2">
    <source>
        <dbReference type="ARBA" id="ARBA00023186"/>
    </source>
</evidence>
<comment type="caution">
    <text evidence="4">The sequence shown here is derived from an EMBL/GenBank/DDBJ whole genome shotgun (WGS) entry which is preliminary data.</text>
</comment>
<dbReference type="AlphaFoldDB" id="A0A0A1ZUZ2"/>
<keyword evidence="2 3" id="KW-0143">Chaperone</keyword>
<dbReference type="RefSeq" id="WP_032513693.1">
    <property type="nucleotide sequence ID" value="NZ_JNAJ01000011.1"/>
</dbReference>
<evidence type="ECO:0000256" key="3">
    <source>
        <dbReference type="HAMAP-Rule" id="MF_01385"/>
    </source>
</evidence>
<comment type="function">
    <text evidence="3">Required for maturation of urease via the functional incorporation of the urease nickel metallocenter.</text>
</comment>
<organism evidence="4 5">
    <name type="scientific">Prochlorococcus marinus str. MIT 9116</name>
    <dbReference type="NCBI Taxonomy" id="167544"/>
    <lineage>
        <taxon>Bacteria</taxon>
        <taxon>Bacillati</taxon>
        <taxon>Cyanobacteriota</taxon>
        <taxon>Cyanophyceae</taxon>
        <taxon>Synechococcales</taxon>
        <taxon>Prochlorococcaceae</taxon>
        <taxon>Prochlorococcus</taxon>
    </lineage>
</organism>
<dbReference type="PANTHER" id="PTHR33620">
    <property type="entry name" value="UREASE ACCESSORY PROTEIN F"/>
    <property type="match status" value="1"/>
</dbReference>
<dbReference type="GO" id="GO:0005737">
    <property type="term" value="C:cytoplasm"/>
    <property type="evidence" value="ECO:0007669"/>
    <property type="project" value="UniProtKB-SubCell"/>
</dbReference>
<dbReference type="InterPro" id="IPR002639">
    <property type="entry name" value="UreF"/>
</dbReference>
<keyword evidence="1 3" id="KW-0996">Nickel insertion</keyword>
<accession>A0A0A1ZUZ2</accession>
<gene>
    <name evidence="3" type="primary">ureF</name>
    <name evidence="4" type="ORF">EU93_0870</name>
</gene>
<dbReference type="OrthoDB" id="9798772at2"/>
<evidence type="ECO:0000256" key="1">
    <source>
        <dbReference type="ARBA" id="ARBA00022988"/>
    </source>
</evidence>
<dbReference type="GO" id="GO:0016151">
    <property type="term" value="F:nickel cation binding"/>
    <property type="evidence" value="ECO:0007669"/>
    <property type="project" value="UniProtKB-UniRule"/>
</dbReference>
<name>A0A0A1ZUZ2_PROMR</name>
<evidence type="ECO:0000313" key="5">
    <source>
        <dbReference type="Proteomes" id="UP000030491"/>
    </source>
</evidence>
<dbReference type="Gene3D" id="1.10.4190.10">
    <property type="entry name" value="Urease accessory protein UreF"/>
    <property type="match status" value="1"/>
</dbReference>
<dbReference type="EMBL" id="JNAJ01000011">
    <property type="protein sequence ID" value="KGF92054.1"/>
    <property type="molecule type" value="Genomic_DNA"/>
</dbReference>
<comment type="subcellular location">
    <subcellularLocation>
        <location evidence="3">Cytoplasm</location>
    </subcellularLocation>
</comment>
<evidence type="ECO:0000313" key="4">
    <source>
        <dbReference type="EMBL" id="KGF92054.1"/>
    </source>
</evidence>
<dbReference type="HAMAP" id="MF_01385">
    <property type="entry name" value="UreF"/>
    <property type="match status" value="1"/>
</dbReference>
<keyword evidence="3" id="KW-0963">Cytoplasm</keyword>
<comment type="similarity">
    <text evidence="3">Belongs to the UreF family.</text>
</comment>
<dbReference type="Pfam" id="PF01730">
    <property type="entry name" value="UreF"/>
    <property type="match status" value="1"/>
</dbReference>
<dbReference type="PIRSF" id="PIRSF009467">
    <property type="entry name" value="Ureas_acces_UreF"/>
    <property type="match status" value="1"/>
</dbReference>
<proteinExistence type="inferred from homology"/>
<comment type="subunit">
    <text evidence="3">UreD, UreF and UreG form a complex that acts as a GTP-hydrolysis-dependent molecular chaperone, activating the urease apoprotein by helping to assemble the nickel containing metallocenter of UreC. The UreE protein probably delivers the nickel.</text>
</comment>
<dbReference type="Proteomes" id="UP000030491">
    <property type="component" value="Unassembled WGS sequence"/>
</dbReference>